<gene>
    <name evidence="6" type="ORF">OFLC_LOCUS15880</name>
</gene>
<evidence type="ECO:0000313" key="6">
    <source>
        <dbReference type="EMBL" id="VDP24517.1"/>
    </source>
</evidence>
<dbReference type="Pfam" id="PF00271">
    <property type="entry name" value="Helicase_C"/>
    <property type="match status" value="1"/>
</dbReference>
<proteinExistence type="predicted"/>
<evidence type="ECO:0000256" key="4">
    <source>
        <dbReference type="ARBA" id="ARBA00022840"/>
    </source>
</evidence>
<dbReference type="PANTHER" id="PTHR47961:SF12">
    <property type="entry name" value="HELICASE POLQ-LIKE"/>
    <property type="match status" value="1"/>
</dbReference>
<feature type="domain" description="Helicase C-terminal" evidence="5">
    <location>
        <begin position="43"/>
        <end position="181"/>
    </location>
</feature>
<name>A0A183I818_9BILA</name>
<accession>A0A183I818</accession>
<keyword evidence="2" id="KW-0378">Hydrolase</keyword>
<dbReference type="STRING" id="387005.A0A183I818"/>
<keyword evidence="1" id="KW-0547">Nucleotide-binding</keyword>
<keyword evidence="4" id="KW-0067">ATP-binding</keyword>
<reference evidence="6 7" key="2">
    <citation type="submission" date="2018-11" db="EMBL/GenBank/DDBJ databases">
        <authorList>
            <consortium name="Pathogen Informatics"/>
        </authorList>
    </citation>
    <scope>NUCLEOTIDE SEQUENCE [LARGE SCALE GENOMIC DNA]</scope>
</reference>
<evidence type="ECO:0000256" key="1">
    <source>
        <dbReference type="ARBA" id="ARBA00022741"/>
    </source>
</evidence>
<dbReference type="PROSITE" id="PS51194">
    <property type="entry name" value="HELICASE_CTER"/>
    <property type="match status" value="1"/>
</dbReference>
<dbReference type="AlphaFoldDB" id="A0A183I818"/>
<evidence type="ECO:0000256" key="2">
    <source>
        <dbReference type="ARBA" id="ARBA00022801"/>
    </source>
</evidence>
<dbReference type="GO" id="GO:0004386">
    <property type="term" value="F:helicase activity"/>
    <property type="evidence" value="ECO:0007669"/>
    <property type="project" value="UniProtKB-KW"/>
</dbReference>
<dbReference type="Gene3D" id="3.40.50.300">
    <property type="entry name" value="P-loop containing nucleotide triphosphate hydrolases"/>
    <property type="match status" value="1"/>
</dbReference>
<evidence type="ECO:0000256" key="3">
    <source>
        <dbReference type="ARBA" id="ARBA00022806"/>
    </source>
</evidence>
<dbReference type="SUPFAM" id="SSF52540">
    <property type="entry name" value="P-loop containing nucleoside triphosphate hydrolases"/>
    <property type="match status" value="1"/>
</dbReference>
<dbReference type="GO" id="GO:0016787">
    <property type="term" value="F:hydrolase activity"/>
    <property type="evidence" value="ECO:0007669"/>
    <property type="project" value="UniProtKB-KW"/>
</dbReference>
<evidence type="ECO:0000313" key="7">
    <source>
        <dbReference type="Proteomes" id="UP000267606"/>
    </source>
</evidence>
<dbReference type="InterPro" id="IPR027417">
    <property type="entry name" value="P-loop_NTPase"/>
</dbReference>
<organism evidence="8">
    <name type="scientific">Onchocerca flexuosa</name>
    <dbReference type="NCBI Taxonomy" id="387005"/>
    <lineage>
        <taxon>Eukaryota</taxon>
        <taxon>Metazoa</taxon>
        <taxon>Ecdysozoa</taxon>
        <taxon>Nematoda</taxon>
        <taxon>Chromadorea</taxon>
        <taxon>Rhabditida</taxon>
        <taxon>Spirurina</taxon>
        <taxon>Spiruromorpha</taxon>
        <taxon>Filarioidea</taxon>
        <taxon>Onchocercidae</taxon>
        <taxon>Onchocerca</taxon>
    </lineage>
</organism>
<evidence type="ECO:0000259" key="5">
    <source>
        <dbReference type="PROSITE" id="PS51194"/>
    </source>
</evidence>
<dbReference type="InterPro" id="IPR050474">
    <property type="entry name" value="Hel308_SKI2-like"/>
</dbReference>
<keyword evidence="7" id="KW-1185">Reference proteome</keyword>
<dbReference type="SMART" id="SM00490">
    <property type="entry name" value="HELICc"/>
    <property type="match status" value="1"/>
</dbReference>
<dbReference type="GO" id="GO:0005524">
    <property type="term" value="F:ATP binding"/>
    <property type="evidence" value="ECO:0007669"/>
    <property type="project" value="UniProtKB-KW"/>
</dbReference>
<dbReference type="InterPro" id="IPR001650">
    <property type="entry name" value="Helicase_C-like"/>
</dbReference>
<dbReference type="EMBL" id="UZAJ01043122">
    <property type="protein sequence ID" value="VDP24517.1"/>
    <property type="molecule type" value="Genomic_DNA"/>
</dbReference>
<sequence length="181" mass="20315">MVKLIEKVKIDNLLYTIHPEGKLEFEINLGENASRLQNRDPDGLIHLLHDIVPRGSVLIFCPTKQNCEKVCKMISRLMPRYIREGKKTEKIAAIEAIKSEEDGKVSSLLELSIMNGVAYHHGGLTAEERKIIEEAFEVDGIINIICCTSTLAAGINLPVRRVIIKAPFVGKEPLRKAQYLQ</sequence>
<dbReference type="WBParaSite" id="OFLC_0001589301-mRNA-1">
    <property type="protein sequence ID" value="OFLC_0001589301-mRNA-1"/>
    <property type="gene ID" value="OFLC_0001589301"/>
</dbReference>
<dbReference type="Proteomes" id="UP000267606">
    <property type="component" value="Unassembled WGS sequence"/>
</dbReference>
<protein>
    <submittedName>
        <fullName evidence="8">Helicase C-terminal domain-containing protein</fullName>
    </submittedName>
</protein>
<keyword evidence="3" id="KW-0347">Helicase</keyword>
<evidence type="ECO:0000313" key="8">
    <source>
        <dbReference type="WBParaSite" id="OFLC_0001589301-mRNA-1"/>
    </source>
</evidence>
<dbReference type="PANTHER" id="PTHR47961">
    <property type="entry name" value="DNA POLYMERASE THETA, PUTATIVE (AFU_ORTHOLOGUE AFUA_1G05260)-RELATED"/>
    <property type="match status" value="1"/>
</dbReference>
<reference evidence="8" key="1">
    <citation type="submission" date="2016-06" db="UniProtKB">
        <authorList>
            <consortium name="WormBaseParasite"/>
        </authorList>
    </citation>
    <scope>IDENTIFICATION</scope>
</reference>